<dbReference type="Pfam" id="PF13761">
    <property type="entry name" value="DUF4166"/>
    <property type="match status" value="1"/>
</dbReference>
<dbReference type="OrthoDB" id="8687030at2"/>
<reference evidence="2 3" key="1">
    <citation type="submission" date="2016-04" db="EMBL/GenBank/DDBJ databases">
        <title>Draft genome sequence of Janthinobacterium psychrotolerans sp. nov., isolated from freshwater sediments in Denmark.</title>
        <authorList>
            <person name="Gong X."/>
            <person name="Skrivergaard S."/>
            <person name="Korsgaard B.S."/>
            <person name="Schreiber L."/>
            <person name="Marshall I.P."/>
            <person name="Finster K."/>
            <person name="Schramm A."/>
        </authorList>
    </citation>
    <scope>NUCLEOTIDE SEQUENCE [LARGE SCALE GENOMIC DNA]</scope>
    <source>
        <strain evidence="2 3">S3-2</strain>
    </source>
</reference>
<evidence type="ECO:0000313" key="2">
    <source>
        <dbReference type="EMBL" id="OBV37601.1"/>
    </source>
</evidence>
<dbReference type="AlphaFoldDB" id="A0A1A7BVL3"/>
<evidence type="ECO:0000259" key="1">
    <source>
        <dbReference type="Pfam" id="PF13761"/>
    </source>
</evidence>
<gene>
    <name evidence="2" type="ORF">ASR47_1003263</name>
</gene>
<dbReference type="STRING" id="1747903.ASR47_1003263"/>
<dbReference type="EMBL" id="LOCQ01000060">
    <property type="protein sequence ID" value="OBV37601.1"/>
    <property type="molecule type" value="Genomic_DNA"/>
</dbReference>
<keyword evidence="3" id="KW-1185">Reference proteome</keyword>
<proteinExistence type="predicted"/>
<protein>
    <recommendedName>
        <fullName evidence="1">DUF4166 domain-containing protein</fullName>
    </recommendedName>
</protein>
<name>A0A1A7BVL3_9BURK</name>
<dbReference type="RefSeq" id="WP_065309826.1">
    <property type="nucleotide sequence ID" value="NZ_LOCQ01000060.1"/>
</dbReference>
<organism evidence="2 3">
    <name type="scientific">Janthinobacterium psychrotolerans</name>
    <dbReference type="NCBI Taxonomy" id="1747903"/>
    <lineage>
        <taxon>Bacteria</taxon>
        <taxon>Pseudomonadati</taxon>
        <taxon>Pseudomonadota</taxon>
        <taxon>Betaproteobacteria</taxon>
        <taxon>Burkholderiales</taxon>
        <taxon>Oxalobacteraceae</taxon>
        <taxon>Janthinobacterium</taxon>
    </lineage>
</organism>
<evidence type="ECO:0000313" key="3">
    <source>
        <dbReference type="Proteomes" id="UP000092713"/>
    </source>
</evidence>
<sequence length="214" mass="24718">MNGPSEGELFKKVMGDTWLNLHPDIRRRFEKNPASGQPLYYRGELSELSSSRLGKLLGWITRPFINGALIPHDDYNFPVDIEVYSRPGCPHIFKQRTYRLHGRKPIRFTSYMAESEKGEVLEYVGMGLGMKLVLDIREGNLYFTSDGYFIDLFGWRMPLHHLLTPGKTYLCHRNDNPQQFNIRIEIRHALFGTTFTQVGVFREAAAPDTHKDTP</sequence>
<dbReference type="InterPro" id="IPR025311">
    <property type="entry name" value="DUF4166"/>
</dbReference>
<feature type="domain" description="DUF4166" evidence="1">
    <location>
        <begin position="21"/>
        <end position="201"/>
    </location>
</feature>
<dbReference type="Proteomes" id="UP000092713">
    <property type="component" value="Unassembled WGS sequence"/>
</dbReference>
<accession>A0A1A7BVL3</accession>
<comment type="caution">
    <text evidence="2">The sequence shown here is derived from an EMBL/GenBank/DDBJ whole genome shotgun (WGS) entry which is preliminary data.</text>
</comment>